<reference evidence="3" key="1">
    <citation type="submission" date="2018-08" db="EMBL/GenBank/DDBJ databases">
        <authorList>
            <person name="Rodrigo-Torres L."/>
            <person name="Arahal R. D."/>
            <person name="Lucena T."/>
        </authorList>
    </citation>
    <scope>NUCLEOTIDE SEQUENCE [LARGE SCALE GENOMIC DNA]</scope>
    <source>
        <strain evidence="3">CECT 7235</strain>
    </source>
</reference>
<proteinExistence type="predicted"/>
<dbReference type="InterPro" id="IPR044922">
    <property type="entry name" value="DUF2063_N_sf"/>
</dbReference>
<organism evidence="2 3">
    <name type="scientific">Roseinatronobacter ekhonensis</name>
    <dbReference type="NCBI Taxonomy" id="254356"/>
    <lineage>
        <taxon>Bacteria</taxon>
        <taxon>Pseudomonadati</taxon>
        <taxon>Pseudomonadota</taxon>
        <taxon>Alphaproteobacteria</taxon>
        <taxon>Rhodobacterales</taxon>
        <taxon>Paracoccaceae</taxon>
        <taxon>Roseinatronobacter</taxon>
    </lineage>
</organism>
<evidence type="ECO:0000259" key="1">
    <source>
        <dbReference type="Pfam" id="PF09836"/>
    </source>
</evidence>
<sequence>MPHERSSHAETEHAFHAALWGSEPPDGVTALDSTEVSQRFKVYRNNVQHSLTRALAARFPVIEQLVGKDFFTAMARVFIANNPPRDPVMLRWGGEFAAFLASFPPVSNMPYLADVARLEYARGQACHAADADPVAPDALNVDDLEALKVSLHPSVSLFHAQYPALQIWQAHQPDTARKPIAAGPDYALIARQPDFTVIVEALDPDTYAVLCDLRDGKLLGQAARKADPTTALALLLRHGLIIDTGIGAPA</sequence>
<accession>A0A3B0N126</accession>
<name>A0A3B0N126_9RHOB</name>
<evidence type="ECO:0000313" key="3">
    <source>
        <dbReference type="Proteomes" id="UP000272908"/>
    </source>
</evidence>
<evidence type="ECO:0000313" key="2">
    <source>
        <dbReference type="EMBL" id="SUZ33746.1"/>
    </source>
</evidence>
<dbReference type="AlphaFoldDB" id="A0A3B0N126"/>
<dbReference type="Gene3D" id="1.10.150.690">
    <property type="entry name" value="DUF2063"/>
    <property type="match status" value="1"/>
</dbReference>
<dbReference type="OrthoDB" id="4146344at2"/>
<keyword evidence="3" id="KW-1185">Reference proteome</keyword>
<protein>
    <recommendedName>
        <fullName evidence="1">Putative DNA-binding domain-containing protein</fullName>
    </recommendedName>
</protein>
<dbReference type="Pfam" id="PF09836">
    <property type="entry name" value="DUF2063"/>
    <property type="match status" value="1"/>
</dbReference>
<dbReference type="EMBL" id="UIHC01000070">
    <property type="protein sequence ID" value="SUZ33746.1"/>
    <property type="molecule type" value="Genomic_DNA"/>
</dbReference>
<dbReference type="InterPro" id="IPR018640">
    <property type="entry name" value="DUF2063"/>
</dbReference>
<dbReference type="Proteomes" id="UP000272908">
    <property type="component" value="Unassembled WGS sequence"/>
</dbReference>
<feature type="domain" description="Putative DNA-binding" evidence="1">
    <location>
        <begin position="11"/>
        <end position="100"/>
    </location>
</feature>
<dbReference type="RefSeq" id="WP_121096923.1">
    <property type="nucleotide sequence ID" value="NZ_UIHC01000070.1"/>
</dbReference>
<gene>
    <name evidence="2" type="ORF">ROE7235_03520</name>
</gene>